<dbReference type="CDD" id="cd00462">
    <property type="entry name" value="PTH"/>
    <property type="match status" value="1"/>
</dbReference>
<dbReference type="PROSITE" id="PS01195">
    <property type="entry name" value="PEPT_TRNA_HYDROL_1"/>
    <property type="match status" value="1"/>
</dbReference>
<keyword evidence="2 7" id="KW-0820">tRNA-binding</keyword>
<evidence type="ECO:0000256" key="9">
    <source>
        <dbReference type="RuleBase" id="RU004320"/>
    </source>
</evidence>
<evidence type="ECO:0000256" key="6">
    <source>
        <dbReference type="ARBA" id="ARBA00050038"/>
    </source>
</evidence>
<comment type="catalytic activity">
    <reaction evidence="7 8">
        <text>an N-acyl-L-alpha-aminoacyl-tRNA + H2O = an N-acyl-L-amino acid + a tRNA + H(+)</text>
        <dbReference type="Rhea" id="RHEA:54448"/>
        <dbReference type="Rhea" id="RHEA-COMP:10123"/>
        <dbReference type="Rhea" id="RHEA-COMP:13883"/>
        <dbReference type="ChEBI" id="CHEBI:15377"/>
        <dbReference type="ChEBI" id="CHEBI:15378"/>
        <dbReference type="ChEBI" id="CHEBI:59874"/>
        <dbReference type="ChEBI" id="CHEBI:78442"/>
        <dbReference type="ChEBI" id="CHEBI:138191"/>
        <dbReference type="EC" id="3.1.1.29"/>
    </reaction>
</comment>
<comment type="subcellular location">
    <subcellularLocation>
        <location evidence="7">Cytoplasm</location>
    </subcellularLocation>
</comment>
<evidence type="ECO:0000256" key="8">
    <source>
        <dbReference type="RuleBase" id="RU000673"/>
    </source>
</evidence>
<comment type="caution">
    <text evidence="7">Lacks conserved residue(s) required for the propagation of feature annotation.</text>
</comment>
<feature type="binding site" evidence="7">
    <location>
        <position position="14"/>
    </location>
    <ligand>
        <name>tRNA</name>
        <dbReference type="ChEBI" id="CHEBI:17843"/>
    </ligand>
</feature>
<evidence type="ECO:0000313" key="10">
    <source>
        <dbReference type="EMBL" id="OHA26042.1"/>
    </source>
</evidence>
<dbReference type="InterPro" id="IPR001328">
    <property type="entry name" value="Pept_tRNA_hydro"/>
</dbReference>
<organism evidence="10 11">
    <name type="scientific">Candidatus Taylorbacteria bacterium RIFCSPHIGHO2_02_FULL_45_35</name>
    <dbReference type="NCBI Taxonomy" id="1802311"/>
    <lineage>
        <taxon>Bacteria</taxon>
        <taxon>Candidatus Tayloriibacteriota</taxon>
    </lineage>
</organism>
<keyword evidence="4 7" id="KW-0694">RNA-binding</keyword>
<dbReference type="HAMAP" id="MF_00083">
    <property type="entry name" value="Pept_tRNA_hydro_bact"/>
    <property type="match status" value="1"/>
</dbReference>
<feature type="active site" description="Proton acceptor" evidence="7">
    <location>
        <position position="19"/>
    </location>
</feature>
<accession>A0A1G2MSR2</accession>
<keyword evidence="3 7" id="KW-0378">Hydrolase</keyword>
<evidence type="ECO:0000256" key="5">
    <source>
        <dbReference type="ARBA" id="ARBA00038063"/>
    </source>
</evidence>
<feature type="binding site" evidence="7">
    <location>
        <position position="66"/>
    </location>
    <ligand>
        <name>tRNA</name>
        <dbReference type="ChEBI" id="CHEBI:17843"/>
    </ligand>
</feature>
<feature type="binding site" evidence="7">
    <location>
        <position position="68"/>
    </location>
    <ligand>
        <name>tRNA</name>
        <dbReference type="ChEBI" id="CHEBI:17843"/>
    </ligand>
</feature>
<dbReference type="SUPFAM" id="SSF53178">
    <property type="entry name" value="Peptidyl-tRNA hydrolase-like"/>
    <property type="match status" value="1"/>
</dbReference>
<sequence>MFIIVGLGNPGEEYTDTRHNTGRMVLDQVRKAHDFSEWTEDKKNKALVSERKIGKEKMMLLLPETFMNKSGVSLKNLITSEKKAEHLVVVHDDLDLAIGKFKISFNRGSGGHKGVESITRAIKTEKYIRIRVGISPANAKGVVKKPKGEEAVSDFILGKFKKPELDALKKVCKHISEAVSVLVLEGKEMAMGKYNSM</sequence>
<dbReference type="PANTHER" id="PTHR17224:SF1">
    <property type="entry name" value="PEPTIDYL-TRNA HYDROLASE"/>
    <property type="match status" value="1"/>
</dbReference>
<dbReference type="AlphaFoldDB" id="A0A1G2MSR2"/>
<evidence type="ECO:0000256" key="3">
    <source>
        <dbReference type="ARBA" id="ARBA00022801"/>
    </source>
</evidence>
<dbReference type="GO" id="GO:0072344">
    <property type="term" value="P:rescue of stalled ribosome"/>
    <property type="evidence" value="ECO:0007669"/>
    <property type="project" value="UniProtKB-UniRule"/>
</dbReference>
<comment type="function">
    <text evidence="7">Catalyzes the release of premature peptidyl moieties from peptidyl-tRNA molecules trapped in stalled 50S ribosomal subunits, and thus maintains levels of free tRNAs and 50S ribosomes.</text>
</comment>
<dbReference type="Pfam" id="PF01195">
    <property type="entry name" value="Pept_tRNA_hydro"/>
    <property type="match status" value="1"/>
</dbReference>
<dbReference type="NCBIfam" id="TIGR00447">
    <property type="entry name" value="pth"/>
    <property type="match status" value="1"/>
</dbReference>
<evidence type="ECO:0000256" key="1">
    <source>
        <dbReference type="ARBA" id="ARBA00013260"/>
    </source>
</evidence>
<dbReference type="GO" id="GO:0000049">
    <property type="term" value="F:tRNA binding"/>
    <property type="evidence" value="ECO:0007669"/>
    <property type="project" value="UniProtKB-UniRule"/>
</dbReference>
<dbReference type="EC" id="3.1.1.29" evidence="1 7"/>
<proteinExistence type="inferred from homology"/>
<comment type="subunit">
    <text evidence="7">Monomer.</text>
</comment>
<dbReference type="GO" id="GO:0004045">
    <property type="term" value="F:peptidyl-tRNA hydrolase activity"/>
    <property type="evidence" value="ECO:0007669"/>
    <property type="project" value="UniProtKB-UniRule"/>
</dbReference>
<comment type="caution">
    <text evidence="10">The sequence shown here is derived from an EMBL/GenBank/DDBJ whole genome shotgun (WGS) entry which is preliminary data.</text>
</comment>
<evidence type="ECO:0000256" key="2">
    <source>
        <dbReference type="ARBA" id="ARBA00022555"/>
    </source>
</evidence>
<protein>
    <recommendedName>
        <fullName evidence="6 7">Peptidyl-tRNA hydrolase</fullName>
        <shortName evidence="7">Pth</shortName>
        <ecNumber evidence="1 7">3.1.1.29</ecNumber>
    </recommendedName>
</protein>
<gene>
    <name evidence="7" type="primary">pth</name>
    <name evidence="10" type="ORF">A3D56_02900</name>
</gene>
<dbReference type="GO" id="GO:0006515">
    <property type="term" value="P:protein quality control for misfolded or incompletely synthesized proteins"/>
    <property type="evidence" value="ECO:0007669"/>
    <property type="project" value="UniProtKB-UniRule"/>
</dbReference>
<evidence type="ECO:0000256" key="4">
    <source>
        <dbReference type="ARBA" id="ARBA00022884"/>
    </source>
</evidence>
<evidence type="ECO:0000256" key="7">
    <source>
        <dbReference type="HAMAP-Rule" id="MF_00083"/>
    </source>
</evidence>
<keyword evidence="7" id="KW-0963">Cytoplasm</keyword>
<dbReference type="EMBL" id="MHRP01000039">
    <property type="protein sequence ID" value="OHA26042.1"/>
    <property type="molecule type" value="Genomic_DNA"/>
</dbReference>
<evidence type="ECO:0000313" key="11">
    <source>
        <dbReference type="Proteomes" id="UP000177943"/>
    </source>
</evidence>
<reference evidence="10 11" key="1">
    <citation type="journal article" date="2016" name="Nat. Commun.">
        <title>Thousands of microbial genomes shed light on interconnected biogeochemical processes in an aquifer system.</title>
        <authorList>
            <person name="Anantharaman K."/>
            <person name="Brown C.T."/>
            <person name="Hug L.A."/>
            <person name="Sharon I."/>
            <person name="Castelle C.J."/>
            <person name="Probst A.J."/>
            <person name="Thomas B.C."/>
            <person name="Singh A."/>
            <person name="Wilkins M.J."/>
            <person name="Karaoz U."/>
            <person name="Brodie E.L."/>
            <person name="Williams K.H."/>
            <person name="Hubbard S.S."/>
            <person name="Banfield J.F."/>
        </authorList>
    </citation>
    <scope>NUCLEOTIDE SEQUENCE [LARGE SCALE GENOMIC DNA]</scope>
</reference>
<dbReference type="InterPro" id="IPR036416">
    <property type="entry name" value="Pept_tRNA_hydro_sf"/>
</dbReference>
<feature type="site" description="Discriminates between blocked and unblocked aminoacyl-tRNA" evidence="7">
    <location>
        <position position="9"/>
    </location>
</feature>
<dbReference type="GO" id="GO:0005737">
    <property type="term" value="C:cytoplasm"/>
    <property type="evidence" value="ECO:0007669"/>
    <property type="project" value="UniProtKB-SubCell"/>
</dbReference>
<dbReference type="InterPro" id="IPR018171">
    <property type="entry name" value="Pept_tRNA_hydro_CS"/>
</dbReference>
<dbReference type="Proteomes" id="UP000177943">
    <property type="component" value="Unassembled WGS sequence"/>
</dbReference>
<comment type="function">
    <text evidence="7">Hydrolyzes ribosome-free peptidyl-tRNAs (with 1 or more amino acids incorporated), which drop off the ribosome during protein synthesis, or as a result of ribosome stalling.</text>
</comment>
<dbReference type="PANTHER" id="PTHR17224">
    <property type="entry name" value="PEPTIDYL-TRNA HYDROLASE"/>
    <property type="match status" value="1"/>
</dbReference>
<feature type="site" description="Stabilizes the basic form of H active site to accept a proton" evidence="7">
    <location>
        <position position="92"/>
    </location>
</feature>
<dbReference type="Gene3D" id="3.40.50.1470">
    <property type="entry name" value="Peptidyl-tRNA hydrolase"/>
    <property type="match status" value="1"/>
</dbReference>
<comment type="similarity">
    <text evidence="5 7 9">Belongs to the PTH family.</text>
</comment>
<name>A0A1G2MSR2_9BACT</name>